<dbReference type="GO" id="GO:0005829">
    <property type="term" value="C:cytosol"/>
    <property type="evidence" value="ECO:0007669"/>
    <property type="project" value="TreeGrafter"/>
</dbReference>
<comment type="subunit">
    <text evidence="9">Homodimer.</text>
</comment>
<dbReference type="SUPFAM" id="SSF51735">
    <property type="entry name" value="NAD(P)-binding Rossmann-fold domains"/>
    <property type="match status" value="1"/>
</dbReference>
<evidence type="ECO:0000313" key="11">
    <source>
        <dbReference type="EMBL" id="AJR19389.1"/>
    </source>
</evidence>
<dbReference type="EC" id="5.1.3.2" evidence="5 9"/>
<evidence type="ECO:0000256" key="9">
    <source>
        <dbReference type="RuleBase" id="RU366046"/>
    </source>
</evidence>
<dbReference type="Pfam" id="PF16363">
    <property type="entry name" value="GDP_Man_Dehyd"/>
    <property type="match status" value="1"/>
</dbReference>
<comment type="cofactor">
    <cofactor evidence="2 9">
        <name>NAD(+)</name>
        <dbReference type="ChEBI" id="CHEBI:57540"/>
    </cofactor>
</comment>
<evidence type="ECO:0000256" key="5">
    <source>
        <dbReference type="ARBA" id="ARBA00013189"/>
    </source>
</evidence>
<dbReference type="RefSeq" id="WP_001685123.1">
    <property type="nucleotide sequence ID" value="NZ_CAJGEP010000021.1"/>
</dbReference>
<evidence type="ECO:0000256" key="2">
    <source>
        <dbReference type="ARBA" id="ARBA00001911"/>
    </source>
</evidence>
<organism evidence="12">
    <name type="scientific">Escherichia coli</name>
    <dbReference type="NCBI Taxonomy" id="562"/>
    <lineage>
        <taxon>Bacteria</taxon>
        <taxon>Pseudomonadati</taxon>
        <taxon>Pseudomonadota</taxon>
        <taxon>Gammaproteobacteria</taxon>
        <taxon>Enterobacterales</taxon>
        <taxon>Enterobacteriaceae</taxon>
        <taxon>Escherichia</taxon>
    </lineage>
</organism>
<dbReference type="EMBL" id="AB812026">
    <property type="protein sequence ID" value="BAQ01140.1"/>
    <property type="molecule type" value="Genomic_DNA"/>
</dbReference>
<reference evidence="12" key="1">
    <citation type="journal article" date="2014" name="DNA Res.">
        <title>A complete view of the genetic diversity of the Escherichia coli O-antigen biosynthesis gene cluster.</title>
        <authorList>
            <person name="Iguchi A."/>
            <person name="Iyoda S."/>
            <person name="Kikuchi T."/>
            <person name="Ogura Y."/>
            <person name="Katsura K."/>
            <person name="Ohnishi M."/>
            <person name="Hayashi T."/>
            <person name="Thomson N.R."/>
        </authorList>
    </citation>
    <scope>NUCLEOTIDE SEQUENCE</scope>
    <source>
        <strain evidence="12">K11a</strain>
    </source>
</reference>
<evidence type="ECO:0000256" key="1">
    <source>
        <dbReference type="ARBA" id="ARBA00000083"/>
    </source>
</evidence>
<dbReference type="Gene3D" id="3.90.25.10">
    <property type="entry name" value="UDP-galactose 4-epimerase, domain 1"/>
    <property type="match status" value="1"/>
</dbReference>
<keyword evidence="9" id="KW-0119">Carbohydrate metabolism</keyword>
<dbReference type="UniPathway" id="UPA00214"/>
<evidence type="ECO:0000313" key="14">
    <source>
        <dbReference type="Proteomes" id="UP000281340"/>
    </source>
</evidence>
<dbReference type="GO" id="GO:0003978">
    <property type="term" value="F:UDP-glucose 4-epimerase activity"/>
    <property type="evidence" value="ECO:0007669"/>
    <property type="project" value="UniProtKB-UniRule"/>
</dbReference>
<dbReference type="CDD" id="cd05247">
    <property type="entry name" value="UDP_G4E_1_SDR_e"/>
    <property type="match status" value="1"/>
</dbReference>
<comment type="catalytic activity">
    <reaction evidence="1 9">
        <text>UDP-alpha-D-glucose = UDP-alpha-D-galactose</text>
        <dbReference type="Rhea" id="RHEA:22168"/>
        <dbReference type="ChEBI" id="CHEBI:58885"/>
        <dbReference type="ChEBI" id="CHEBI:66914"/>
        <dbReference type="EC" id="5.1.3.2"/>
    </reaction>
</comment>
<dbReference type="InterPro" id="IPR016040">
    <property type="entry name" value="NAD(P)-bd_dom"/>
</dbReference>
<reference evidence="11" key="2">
    <citation type="submission" date="2015-01" db="EMBL/GenBank/DDBJ databases">
        <authorList>
            <person name="Xiang T."/>
            <person name="Song Y."/>
            <person name="Huang L."/>
            <person name="Wang B."/>
            <person name="Wu P."/>
        </authorList>
    </citation>
    <scope>NUCLEOTIDE SEQUENCE</scope>
    <source>
        <strain evidence="11">K 11a</strain>
    </source>
</reference>
<dbReference type="PANTHER" id="PTHR43725:SF47">
    <property type="entry name" value="UDP-GLUCOSE 4-EPIMERASE"/>
    <property type="match status" value="1"/>
</dbReference>
<feature type="domain" description="NAD(P)-binding" evidence="10">
    <location>
        <begin position="4"/>
        <end position="324"/>
    </location>
</feature>
<evidence type="ECO:0000256" key="7">
    <source>
        <dbReference type="ARBA" id="ARBA00023027"/>
    </source>
</evidence>
<evidence type="ECO:0000256" key="8">
    <source>
        <dbReference type="ARBA" id="ARBA00023235"/>
    </source>
</evidence>
<keyword evidence="8 9" id="KW-0413">Isomerase</keyword>
<dbReference type="Gene3D" id="3.40.50.720">
    <property type="entry name" value="NAD(P)-binding Rossmann-like Domain"/>
    <property type="match status" value="1"/>
</dbReference>
<dbReference type="AlphaFoldDB" id="A0A0A8J724"/>
<dbReference type="PANTHER" id="PTHR43725">
    <property type="entry name" value="UDP-GLUCOSE 4-EPIMERASE"/>
    <property type="match status" value="1"/>
</dbReference>
<evidence type="ECO:0000313" key="12">
    <source>
        <dbReference type="EMBL" id="BAQ01140.1"/>
    </source>
</evidence>
<dbReference type="InterPro" id="IPR005886">
    <property type="entry name" value="UDP_G4E"/>
</dbReference>
<dbReference type="InterPro" id="IPR036291">
    <property type="entry name" value="NAD(P)-bd_dom_sf"/>
</dbReference>
<comment type="similarity">
    <text evidence="4 9">Belongs to the NAD(P)-dependent epimerase/dehydratase family.</text>
</comment>
<keyword evidence="7 9" id="KW-0520">NAD</keyword>
<evidence type="ECO:0000256" key="6">
    <source>
        <dbReference type="ARBA" id="ARBA00018569"/>
    </source>
</evidence>
<gene>
    <name evidence="11" type="primary">galE</name>
    <name evidence="13" type="ORF">EAI46_08640</name>
</gene>
<protein>
    <recommendedName>
        <fullName evidence="6 9">UDP-glucose 4-epimerase</fullName>
        <ecNumber evidence="5 9">5.1.3.2</ecNumber>
    </recommendedName>
</protein>
<name>A0A0A8J724_ECOLX</name>
<dbReference type="Proteomes" id="UP000281340">
    <property type="component" value="Unassembled WGS sequence"/>
</dbReference>
<sequence length="338" mass="37050">MSILITGGAGYIGSHTVLQLLRNEYDVVVIDNLINSNLESLKRVEGLVGKKITTYIGDVTDSTFLKTIFDNHSVTDVIHFAGLKSVSESINDPLLYYKNNVQGSLCLITEMAKAGVYNLIFSSSATVYGSPQSVPLTEMSPLGLTTNPYGTSKLMIEQILRDFTNSNPNFKVVCLRYFNPVGADPSGCIGESPIGTPNNIFPYLTQVALGKFPYLSIFGDDYPTIDGTGVRDYIHVVDLALGHLAALKFKQNETSFAVFNLGTGTGYSVLELVNTFEEVTGIKIPCRIVGRRPGDVAECWSDPSLAKKVLFWEAKKTLVDMVRDAWNWQQKNPSGYSS</sequence>
<evidence type="ECO:0000313" key="13">
    <source>
        <dbReference type="EMBL" id="RLY58691.1"/>
    </source>
</evidence>
<evidence type="ECO:0000256" key="4">
    <source>
        <dbReference type="ARBA" id="ARBA00007637"/>
    </source>
</evidence>
<accession>A0A0A8J724</accession>
<dbReference type="NCBIfam" id="TIGR01179">
    <property type="entry name" value="galE"/>
    <property type="match status" value="1"/>
</dbReference>
<dbReference type="EMBL" id="KP710592">
    <property type="protein sequence ID" value="AJR19389.1"/>
    <property type="molecule type" value="Genomic_DNA"/>
</dbReference>
<dbReference type="EMBL" id="RDDM01000046">
    <property type="protein sequence ID" value="RLY58691.1"/>
    <property type="molecule type" value="Genomic_DNA"/>
</dbReference>
<dbReference type="NCBIfam" id="NF007956">
    <property type="entry name" value="PRK10675.1"/>
    <property type="match status" value="1"/>
</dbReference>
<reference evidence="11" key="3">
    <citation type="journal article" date="2016" name="PLoS ONE">
        <title>Comparison of O-Antigen Gene Clusters of All O-Serogroups of Escherichia coli and Proposal for Adopting a New Nomenclature for O-Typing.</title>
        <authorList>
            <person name="DebRoy C."/>
            <person name="Fratamico P.M."/>
            <person name="Yan X."/>
            <person name="Baranzoni G."/>
            <person name="Liu Y."/>
            <person name="Needleman D.S."/>
            <person name="Tebbs R."/>
            <person name="O'Connell C.D."/>
            <person name="Allred A."/>
            <person name="Swimley M."/>
            <person name="Mwangi M."/>
            <person name="Kapur V."/>
            <person name="Raygoza Garay J.A."/>
            <person name="Roberts E.L."/>
            <person name="Katani R."/>
        </authorList>
    </citation>
    <scope>NUCLEOTIDE SEQUENCE</scope>
    <source>
        <strain evidence="11">K 11a</strain>
    </source>
</reference>
<evidence type="ECO:0000259" key="10">
    <source>
        <dbReference type="Pfam" id="PF16363"/>
    </source>
</evidence>
<dbReference type="GO" id="GO:0006012">
    <property type="term" value="P:galactose metabolic process"/>
    <property type="evidence" value="ECO:0007669"/>
    <property type="project" value="UniProtKB-UniPathway"/>
</dbReference>
<comment type="pathway">
    <text evidence="3 9">Carbohydrate metabolism; galactose metabolism.</text>
</comment>
<reference evidence="13 14" key="4">
    <citation type="submission" date="2018-10" db="EMBL/GenBank/DDBJ databases">
        <title>Comparison of Escherichia coli isolates recovered from retail chicken and from chicken fecal samples by antimicrobial susceptibility test and whole genome sequencing.</title>
        <authorList>
            <person name="Tang B."/>
            <person name="Ma Y."/>
            <person name="He X."/>
            <person name="Cao L."/>
            <person name="Xia X."/>
            <person name="Yang H."/>
        </authorList>
    </citation>
    <scope>NUCLEOTIDE SEQUENCE [LARGE SCALE GENOMIC DNA]</scope>
    <source>
        <strain evidence="13 14">CMJH98b</strain>
    </source>
</reference>
<proteinExistence type="inferred from homology"/>
<evidence type="ECO:0000256" key="3">
    <source>
        <dbReference type="ARBA" id="ARBA00004947"/>
    </source>
</evidence>